<dbReference type="GO" id="GO:0003714">
    <property type="term" value="F:transcription corepressor activity"/>
    <property type="evidence" value="ECO:0007669"/>
    <property type="project" value="InterPro"/>
</dbReference>
<dbReference type="PANTHER" id="PTHR12346:SF0">
    <property type="entry name" value="SIN3A, ISOFORM G"/>
    <property type="match status" value="1"/>
</dbReference>
<evidence type="ECO:0000256" key="1">
    <source>
        <dbReference type="ARBA" id="ARBA00004123"/>
    </source>
</evidence>
<gene>
    <name evidence="6" type="primary">Sin3a_0</name>
    <name evidence="6" type="ORF">GWK47_026531</name>
</gene>
<dbReference type="Gene3D" id="1.20.1160.11">
    <property type="entry name" value="Paired amphipathic helix"/>
    <property type="match status" value="1"/>
</dbReference>
<keyword evidence="3 4" id="KW-0539">Nucleus</keyword>
<organism evidence="6 7">
    <name type="scientific">Chionoecetes opilio</name>
    <name type="common">Atlantic snow crab</name>
    <name type="synonym">Cancer opilio</name>
    <dbReference type="NCBI Taxonomy" id="41210"/>
    <lineage>
        <taxon>Eukaryota</taxon>
        <taxon>Metazoa</taxon>
        <taxon>Ecdysozoa</taxon>
        <taxon>Arthropoda</taxon>
        <taxon>Crustacea</taxon>
        <taxon>Multicrustacea</taxon>
        <taxon>Malacostraca</taxon>
        <taxon>Eumalacostraca</taxon>
        <taxon>Eucarida</taxon>
        <taxon>Decapoda</taxon>
        <taxon>Pleocyemata</taxon>
        <taxon>Brachyura</taxon>
        <taxon>Eubrachyura</taxon>
        <taxon>Majoidea</taxon>
        <taxon>Majidae</taxon>
        <taxon>Chionoecetes</taxon>
    </lineage>
</organism>
<comment type="subcellular location">
    <subcellularLocation>
        <location evidence="1 4">Nucleus</location>
    </subcellularLocation>
</comment>
<proteinExistence type="predicted"/>
<sequence>MNRRVDDISGRGEAVSGIVSAGGVASGLTQGGQGVTGGPGGVGGGPGSYVRGPTITHLGTRPGQPTTPVATAGNPVPGVVPVPATTAGQGVGGAPTPLDHQPHNPASQPVFTGYGGSKVEMHTGVHHTVPAYSATLPAGPQPQGDVLSGMVEGRTVGGIGGLVSPGSIGPPPSVLQHVATQPQVRHKVGGIANANVVHQTAAAAVGAAVVAAGATQGTGQFQRLKVEDALSYLDQVKLRFGKQPQVYNDFLDIMKEFKSQSIDTPGVIARVSQLFRGHPELIVGFNTFLPPGYKIEVQGNEQVKVCTQMFCLLVSV</sequence>
<dbReference type="FunFam" id="1.20.1160.11:FF:000001">
    <property type="entry name" value="Paired amphipathic helix protein Sin3"/>
    <property type="match status" value="1"/>
</dbReference>
<evidence type="ECO:0000256" key="5">
    <source>
        <dbReference type="SAM" id="MobiDB-lite"/>
    </source>
</evidence>
<accession>A0A8J8WCZ5</accession>
<evidence type="ECO:0000256" key="4">
    <source>
        <dbReference type="PROSITE-ProRule" id="PRU00810"/>
    </source>
</evidence>
<dbReference type="InterPro" id="IPR039774">
    <property type="entry name" value="Sin3-like"/>
</dbReference>
<dbReference type="Proteomes" id="UP000770661">
    <property type="component" value="Unassembled WGS sequence"/>
</dbReference>
<dbReference type="InterPro" id="IPR003822">
    <property type="entry name" value="PAH"/>
</dbReference>
<dbReference type="InterPro" id="IPR036600">
    <property type="entry name" value="PAH_sf"/>
</dbReference>
<evidence type="ECO:0000313" key="6">
    <source>
        <dbReference type="EMBL" id="KAG0696514.1"/>
    </source>
</evidence>
<feature type="compositionally biased region" description="Gly residues" evidence="5">
    <location>
        <begin position="30"/>
        <end position="47"/>
    </location>
</feature>
<keyword evidence="7" id="KW-1185">Reference proteome</keyword>
<dbReference type="OrthoDB" id="6382148at2759"/>
<dbReference type="PROSITE" id="PS51477">
    <property type="entry name" value="PAH"/>
    <property type="match status" value="1"/>
</dbReference>
<dbReference type="AlphaFoldDB" id="A0A8J8WCZ5"/>
<dbReference type="SUPFAM" id="SSF47762">
    <property type="entry name" value="PAH2 domain"/>
    <property type="match status" value="1"/>
</dbReference>
<dbReference type="EMBL" id="JACEEZ010025877">
    <property type="protein sequence ID" value="KAG0696514.1"/>
    <property type="molecule type" value="Genomic_DNA"/>
</dbReference>
<feature type="compositionally biased region" description="Low complexity" evidence="5">
    <location>
        <begin position="68"/>
        <end position="88"/>
    </location>
</feature>
<dbReference type="GO" id="GO:0000122">
    <property type="term" value="P:negative regulation of transcription by RNA polymerase II"/>
    <property type="evidence" value="ECO:0007669"/>
    <property type="project" value="TreeGrafter"/>
</dbReference>
<reference evidence="6" key="1">
    <citation type="submission" date="2020-07" db="EMBL/GenBank/DDBJ databases">
        <title>The High-quality genome of the commercially important snow crab, Chionoecetes opilio.</title>
        <authorList>
            <person name="Jeong J.-H."/>
            <person name="Ryu S."/>
        </authorList>
    </citation>
    <scope>NUCLEOTIDE SEQUENCE</scope>
    <source>
        <strain evidence="6">MADBK_172401_WGS</strain>
        <tissue evidence="6">Digestive gland</tissue>
    </source>
</reference>
<dbReference type="Pfam" id="PF02671">
    <property type="entry name" value="PAH"/>
    <property type="match status" value="1"/>
</dbReference>
<evidence type="ECO:0000256" key="3">
    <source>
        <dbReference type="ARBA" id="ARBA00023242"/>
    </source>
</evidence>
<protein>
    <submittedName>
        <fullName evidence="6">Paired amphipathic helix protein Sin3a</fullName>
    </submittedName>
</protein>
<dbReference type="GO" id="GO:0070822">
    <property type="term" value="C:Sin3-type complex"/>
    <property type="evidence" value="ECO:0007669"/>
    <property type="project" value="TreeGrafter"/>
</dbReference>
<dbReference type="PANTHER" id="PTHR12346">
    <property type="entry name" value="SIN3B-RELATED"/>
    <property type="match status" value="1"/>
</dbReference>
<name>A0A8J8WCZ5_CHIOP</name>
<evidence type="ECO:0000313" key="7">
    <source>
        <dbReference type="Proteomes" id="UP000770661"/>
    </source>
</evidence>
<evidence type="ECO:0000256" key="2">
    <source>
        <dbReference type="ARBA" id="ARBA00022491"/>
    </source>
</evidence>
<feature type="region of interest" description="Disordered" evidence="5">
    <location>
        <begin position="30"/>
        <end position="115"/>
    </location>
</feature>
<keyword evidence="2" id="KW-0678">Repressor</keyword>
<comment type="caution">
    <text evidence="6">The sequence shown here is derived from an EMBL/GenBank/DDBJ whole genome shotgun (WGS) entry which is preliminary data.</text>
</comment>